<sequence>MIDDLEIINVTKQTKLDQYEGVEIPQNICKIHKENRLFLPLNQTWYNLLLEGQKEWEIRGVSDTFNQKTVKIGRSIEIRKGYQNDSIWGIIKDKFTVNSIQEIPKPIYDKTIPPSVQEDPEVTKFINEYFKKYDKFILFRIEIQSD</sequence>
<protein>
    <recommendedName>
        <fullName evidence="7">ASCH domain-containing protein</fullName>
    </recommendedName>
</protein>
<evidence type="ECO:0000313" key="4">
    <source>
        <dbReference type="Proteomes" id="UP000034387"/>
    </source>
</evidence>
<evidence type="ECO:0000313" key="6">
    <source>
        <dbReference type="Proteomes" id="UP000034950"/>
    </source>
</evidence>
<dbReference type="PATRIC" id="fig|2209.44.peg.2676"/>
<evidence type="ECO:0008006" key="7">
    <source>
        <dbReference type="Google" id="ProtNLM"/>
    </source>
</evidence>
<evidence type="ECO:0000313" key="2">
    <source>
        <dbReference type="EMBL" id="KKG87762.1"/>
    </source>
</evidence>
<proteinExistence type="predicted"/>
<evidence type="ECO:0000313" key="5">
    <source>
        <dbReference type="Proteomes" id="UP000034409"/>
    </source>
</evidence>
<dbReference type="AlphaFoldDB" id="A0A0F8K3C9"/>
<dbReference type="Proteomes" id="UP000034409">
    <property type="component" value="Unassembled WGS sequence"/>
</dbReference>
<comment type="caution">
    <text evidence="1">The sequence shown here is derived from an EMBL/GenBank/DDBJ whole genome shotgun (WGS) entry which is preliminary data.</text>
</comment>
<gene>
    <name evidence="3" type="ORF">DU42_12210</name>
    <name evidence="1" type="ORF">DU57_12325</name>
    <name evidence="2" type="ORF">DU59_07555</name>
</gene>
<dbReference type="Gene3D" id="2.30.130.30">
    <property type="entry name" value="Hypothetical protein"/>
    <property type="match status" value="1"/>
</dbReference>
<dbReference type="EMBL" id="JJPX01000161">
    <property type="protein sequence ID" value="KKH05529.1"/>
    <property type="molecule type" value="Genomic_DNA"/>
</dbReference>
<evidence type="ECO:0000313" key="3">
    <source>
        <dbReference type="EMBL" id="KKH05529.1"/>
    </source>
</evidence>
<name>A0A0F8K3C9_METMZ</name>
<organism evidence="1 6">
    <name type="scientific">Methanosarcina mazei</name>
    <name type="common">Methanosarcina frisia</name>
    <dbReference type="NCBI Taxonomy" id="2209"/>
    <lineage>
        <taxon>Archaea</taxon>
        <taxon>Methanobacteriati</taxon>
        <taxon>Methanobacteriota</taxon>
        <taxon>Stenosarchaea group</taxon>
        <taxon>Methanomicrobia</taxon>
        <taxon>Methanosarcinales</taxon>
        <taxon>Methanosarcinaceae</taxon>
        <taxon>Methanosarcina</taxon>
    </lineage>
</organism>
<accession>A0A0F8K3C9</accession>
<dbReference type="Proteomes" id="UP000034387">
    <property type="component" value="Unassembled WGS sequence"/>
</dbReference>
<dbReference type="EMBL" id="JJPS01000158">
    <property type="protein sequence ID" value="KKG87762.1"/>
    <property type="molecule type" value="Genomic_DNA"/>
</dbReference>
<reference evidence="4 5" key="1">
    <citation type="journal article" date="2015" name="ISME J.">
        <title>Genomic and phenotypic differentiation among Methanosarcina mazei populations from Columbia River sediment.</title>
        <authorList>
            <person name="Youngblut N.D."/>
            <person name="Wirth J.S."/>
            <person name="Henriksen J.R."/>
            <person name="Smith M."/>
            <person name="Simon H."/>
            <person name="Metcalf W.W."/>
            <person name="Whitaker R.J."/>
        </authorList>
    </citation>
    <scope>NUCLEOTIDE SEQUENCE [LARGE SCALE GENOMIC DNA]</scope>
    <source>
        <strain evidence="1 6">3.H.A.2.6</strain>
        <strain evidence="2 5">3.H.A.2.8</strain>
        <strain evidence="3 4">3.H.M.2.7</strain>
    </source>
</reference>
<evidence type="ECO:0000313" key="1">
    <source>
        <dbReference type="EMBL" id="KKG82393.1"/>
    </source>
</evidence>
<dbReference type="Proteomes" id="UP000034950">
    <property type="component" value="Unassembled WGS sequence"/>
</dbReference>
<dbReference type="EMBL" id="JJPR01000157">
    <property type="protein sequence ID" value="KKG82393.1"/>
    <property type="molecule type" value="Genomic_DNA"/>
</dbReference>